<sequence length="124" mass="14352">MDFDSQQIQNLRGEVEKALKMIYKYQRDLWARNITQSDQNTSADCFTLSVYPRHAVVTPARSKKCAVDIRLWGNPDSSQPSERELVLRDLIQWNHVALREIQSKEENSPYCEVKMFMTGVSTGL</sequence>
<dbReference type="AlphaFoldDB" id="A0A7R9JZS0"/>
<evidence type="ECO:0000313" key="1">
    <source>
        <dbReference type="EMBL" id="CAD7593314.1"/>
    </source>
</evidence>
<accession>A0A7R9JZS0</accession>
<organism evidence="1">
    <name type="scientific">Timema genevievae</name>
    <name type="common">Walking stick</name>
    <dbReference type="NCBI Taxonomy" id="629358"/>
    <lineage>
        <taxon>Eukaryota</taxon>
        <taxon>Metazoa</taxon>
        <taxon>Ecdysozoa</taxon>
        <taxon>Arthropoda</taxon>
        <taxon>Hexapoda</taxon>
        <taxon>Insecta</taxon>
        <taxon>Pterygota</taxon>
        <taxon>Neoptera</taxon>
        <taxon>Polyneoptera</taxon>
        <taxon>Phasmatodea</taxon>
        <taxon>Timematodea</taxon>
        <taxon>Timematoidea</taxon>
        <taxon>Timematidae</taxon>
        <taxon>Timema</taxon>
    </lineage>
</organism>
<reference evidence="1" key="1">
    <citation type="submission" date="2020-11" db="EMBL/GenBank/DDBJ databases">
        <authorList>
            <person name="Tran Van P."/>
        </authorList>
    </citation>
    <scope>NUCLEOTIDE SEQUENCE</scope>
</reference>
<protein>
    <submittedName>
        <fullName evidence="1">Uncharacterized protein</fullName>
    </submittedName>
</protein>
<name>A0A7R9JZS0_TIMGE</name>
<proteinExistence type="predicted"/>
<gene>
    <name evidence="1" type="ORF">TGEB3V08_LOCUS5278</name>
</gene>
<dbReference type="EMBL" id="OE840935">
    <property type="protein sequence ID" value="CAD7593314.1"/>
    <property type="molecule type" value="Genomic_DNA"/>
</dbReference>